<organism evidence="2 3">
    <name type="scientific">Pseudoneobacillus rhizosphaerae</name>
    <dbReference type="NCBI Taxonomy" id="2880968"/>
    <lineage>
        <taxon>Bacteria</taxon>
        <taxon>Bacillati</taxon>
        <taxon>Bacillota</taxon>
        <taxon>Bacilli</taxon>
        <taxon>Bacillales</taxon>
        <taxon>Bacillaceae</taxon>
        <taxon>Pseudoneobacillus</taxon>
    </lineage>
</organism>
<accession>A0A9C7LC41</accession>
<keyword evidence="1" id="KW-0732">Signal</keyword>
<evidence type="ECO:0000256" key="1">
    <source>
        <dbReference type="SAM" id="SignalP"/>
    </source>
</evidence>
<sequence>MKKGFIGLSTIFLILLSGCSLLNDAKNTITYINDATDFLGKATTFANEAPKLAQQAITDQQAAEELQTILQTMKQDIDTFNELQAPDVAADLHQQLVNQNNVIAKGIDTYLNSFKDGKLDPAVLENTEIFQTVQELSNIIDQIKQLGQ</sequence>
<evidence type="ECO:0000313" key="2">
    <source>
        <dbReference type="EMBL" id="CAG9609822.1"/>
    </source>
</evidence>
<evidence type="ECO:0008006" key="4">
    <source>
        <dbReference type="Google" id="ProtNLM"/>
    </source>
</evidence>
<dbReference type="EMBL" id="CAKJTG010000024">
    <property type="protein sequence ID" value="CAG9609822.1"/>
    <property type="molecule type" value="Genomic_DNA"/>
</dbReference>
<name>A0A9C7LC41_9BACI</name>
<gene>
    <name evidence="2" type="ORF">NEOCIP111885_03565</name>
</gene>
<protein>
    <recommendedName>
        <fullName evidence="4">Lipoprotein</fullName>
    </recommendedName>
</protein>
<dbReference type="PROSITE" id="PS51257">
    <property type="entry name" value="PROKAR_LIPOPROTEIN"/>
    <property type="match status" value="1"/>
</dbReference>
<dbReference type="Proteomes" id="UP000789845">
    <property type="component" value="Unassembled WGS sequence"/>
</dbReference>
<reference evidence="2" key="1">
    <citation type="submission" date="2021-10" db="EMBL/GenBank/DDBJ databases">
        <authorList>
            <person name="Criscuolo A."/>
        </authorList>
    </citation>
    <scope>NUCLEOTIDE SEQUENCE</scope>
    <source>
        <strain evidence="2">CIP111885</strain>
    </source>
</reference>
<dbReference type="Pfam" id="PF19903">
    <property type="entry name" value="DUF6376"/>
    <property type="match status" value="1"/>
</dbReference>
<dbReference type="InterPro" id="IPR045956">
    <property type="entry name" value="DUF6376"/>
</dbReference>
<dbReference type="RefSeq" id="WP_230498058.1">
    <property type="nucleotide sequence ID" value="NZ_CAKJTG010000024.1"/>
</dbReference>
<feature type="signal peptide" evidence="1">
    <location>
        <begin position="1"/>
        <end position="25"/>
    </location>
</feature>
<evidence type="ECO:0000313" key="3">
    <source>
        <dbReference type="Proteomes" id="UP000789845"/>
    </source>
</evidence>
<comment type="caution">
    <text evidence="2">The sequence shown here is derived from an EMBL/GenBank/DDBJ whole genome shotgun (WGS) entry which is preliminary data.</text>
</comment>
<keyword evidence="3" id="KW-1185">Reference proteome</keyword>
<dbReference type="AlphaFoldDB" id="A0A9C7LC41"/>
<proteinExistence type="predicted"/>
<feature type="chain" id="PRO_5038561377" description="Lipoprotein" evidence="1">
    <location>
        <begin position="26"/>
        <end position="148"/>
    </location>
</feature>